<dbReference type="AlphaFoldDB" id="A0A1G7F9E9"/>
<name>A0A1G7F9E9_9FLAO</name>
<evidence type="ECO:0008006" key="4">
    <source>
        <dbReference type="Google" id="ProtNLM"/>
    </source>
</evidence>
<dbReference type="OrthoDB" id="6400719at2"/>
<proteinExistence type="predicted"/>
<accession>A0A1G7F9E9</accession>
<dbReference type="EMBL" id="FNBA01000002">
    <property type="protein sequence ID" value="SDE72476.1"/>
    <property type="molecule type" value="Genomic_DNA"/>
</dbReference>
<reference evidence="2 3" key="1">
    <citation type="submission" date="2016-10" db="EMBL/GenBank/DDBJ databases">
        <authorList>
            <person name="de Groot N.N."/>
        </authorList>
    </citation>
    <scope>NUCLEOTIDE SEQUENCE [LARGE SCALE GENOMIC DNA]</scope>
    <source>
        <strain evidence="2 3">DSM 16195</strain>
    </source>
</reference>
<gene>
    <name evidence="2" type="ORF">SAMN05421855_102415</name>
</gene>
<keyword evidence="1" id="KW-0472">Membrane</keyword>
<evidence type="ECO:0000256" key="1">
    <source>
        <dbReference type="SAM" id="Phobius"/>
    </source>
</evidence>
<dbReference type="Proteomes" id="UP000199321">
    <property type="component" value="Unassembled WGS sequence"/>
</dbReference>
<keyword evidence="1" id="KW-1133">Transmembrane helix</keyword>
<organism evidence="2 3">
    <name type="scientific">Ulvibacter litoralis</name>
    <dbReference type="NCBI Taxonomy" id="227084"/>
    <lineage>
        <taxon>Bacteria</taxon>
        <taxon>Pseudomonadati</taxon>
        <taxon>Bacteroidota</taxon>
        <taxon>Flavobacteriia</taxon>
        <taxon>Flavobacteriales</taxon>
        <taxon>Flavobacteriaceae</taxon>
        <taxon>Ulvibacter</taxon>
    </lineage>
</organism>
<feature type="transmembrane region" description="Helical" evidence="1">
    <location>
        <begin position="40"/>
        <end position="57"/>
    </location>
</feature>
<evidence type="ECO:0000313" key="3">
    <source>
        <dbReference type="Proteomes" id="UP000199321"/>
    </source>
</evidence>
<feature type="transmembrane region" description="Helical" evidence="1">
    <location>
        <begin position="63"/>
        <end position="81"/>
    </location>
</feature>
<evidence type="ECO:0000313" key="2">
    <source>
        <dbReference type="EMBL" id="SDE72476.1"/>
    </source>
</evidence>
<keyword evidence="3" id="KW-1185">Reference proteome</keyword>
<dbReference type="STRING" id="227084.SAMN05421855_102415"/>
<sequence length="103" mass="12086">MSNAPLGKKYAVIAYLTFIGMLIAFFVNREDKHPFVTWHVKNMFGLVIFLFASVALQNYEMGIYVYWITVVLWAYSLLMAITNQQKGIPFISEKFQQWFTFLD</sequence>
<keyword evidence="1" id="KW-0812">Transmembrane</keyword>
<dbReference type="RefSeq" id="WP_093142895.1">
    <property type="nucleotide sequence ID" value="NZ_BMWO01000002.1"/>
</dbReference>
<protein>
    <recommendedName>
        <fullName evidence="4">Chloroplast import component protein (Tic20)</fullName>
    </recommendedName>
</protein>
<feature type="transmembrane region" description="Helical" evidence="1">
    <location>
        <begin position="12"/>
        <end position="28"/>
    </location>
</feature>